<sequence length="79" mass="8604">MQQISNNAISMGQYVVSPATHPTDCGGFRASFSVQRAAGNGSYCRVFRFDKAFASREAARLFAVTQGWLQTCMAHPPVC</sequence>
<name>A0AAJ2BUH3_ACIDE</name>
<accession>A0AAJ2BUH3</accession>
<evidence type="ECO:0000313" key="1">
    <source>
        <dbReference type="EMBL" id="MDR6768757.1"/>
    </source>
</evidence>
<dbReference type="RefSeq" id="WP_193353832.1">
    <property type="nucleotide sequence ID" value="NZ_JAVDTL010000006.1"/>
</dbReference>
<dbReference type="EMBL" id="JAVDTS010000003">
    <property type="protein sequence ID" value="MDR6837473.1"/>
    <property type="molecule type" value="Genomic_DNA"/>
</dbReference>
<dbReference type="Proteomes" id="UP001249076">
    <property type="component" value="Unassembled WGS sequence"/>
</dbReference>
<dbReference type="Proteomes" id="UP001253458">
    <property type="component" value="Unassembled WGS sequence"/>
</dbReference>
<organism evidence="1 4">
    <name type="scientific">Acidovorax delafieldii</name>
    <name type="common">Pseudomonas delafieldii</name>
    <dbReference type="NCBI Taxonomy" id="47920"/>
    <lineage>
        <taxon>Bacteria</taxon>
        <taxon>Pseudomonadati</taxon>
        <taxon>Pseudomonadota</taxon>
        <taxon>Betaproteobacteria</taxon>
        <taxon>Burkholderiales</taxon>
        <taxon>Comamonadaceae</taxon>
        <taxon>Acidovorax</taxon>
    </lineage>
</organism>
<keyword evidence="3" id="KW-1185">Reference proteome</keyword>
<evidence type="ECO:0000313" key="3">
    <source>
        <dbReference type="Proteomes" id="UP001249076"/>
    </source>
</evidence>
<comment type="caution">
    <text evidence="1">The sequence shown here is derived from an EMBL/GenBank/DDBJ whole genome shotgun (WGS) entry which is preliminary data.</text>
</comment>
<gene>
    <name evidence="1" type="ORF">J2W88_004061</name>
    <name evidence="2" type="ORF">J2W93_002311</name>
</gene>
<proteinExistence type="predicted"/>
<evidence type="ECO:0000313" key="4">
    <source>
        <dbReference type="Proteomes" id="UP001253458"/>
    </source>
</evidence>
<protein>
    <submittedName>
        <fullName evidence="1">Uncharacterized protein</fullName>
    </submittedName>
</protein>
<dbReference type="EMBL" id="JAVDTL010000006">
    <property type="protein sequence ID" value="MDR6768757.1"/>
    <property type="molecule type" value="Genomic_DNA"/>
</dbReference>
<dbReference type="AlphaFoldDB" id="A0AAJ2BUH3"/>
<reference evidence="1 3" key="1">
    <citation type="submission" date="2023-07" db="EMBL/GenBank/DDBJ databases">
        <title>Sorghum-associated microbial communities from plants grown in Nebraska, USA.</title>
        <authorList>
            <person name="Schachtman D."/>
        </authorList>
    </citation>
    <scope>NUCLEOTIDE SEQUENCE</scope>
    <source>
        <strain evidence="2 3">BE105</strain>
        <strain evidence="1">BE69</strain>
    </source>
</reference>
<evidence type="ECO:0000313" key="2">
    <source>
        <dbReference type="EMBL" id="MDR6837473.1"/>
    </source>
</evidence>